<name>A0A7G9RAX1_9ACTN</name>
<organism evidence="9 10">
    <name type="scientific">Nocardioides mesophilus</name>
    <dbReference type="NCBI Taxonomy" id="433659"/>
    <lineage>
        <taxon>Bacteria</taxon>
        <taxon>Bacillati</taxon>
        <taxon>Actinomycetota</taxon>
        <taxon>Actinomycetes</taxon>
        <taxon>Propionibacteriales</taxon>
        <taxon>Nocardioidaceae</taxon>
        <taxon>Nocardioides</taxon>
    </lineage>
</organism>
<evidence type="ECO:0000259" key="8">
    <source>
        <dbReference type="PROSITE" id="PS50059"/>
    </source>
</evidence>
<dbReference type="SUPFAM" id="SSF54534">
    <property type="entry name" value="FKBP-like"/>
    <property type="match status" value="2"/>
</dbReference>
<feature type="domain" description="PPIase FKBP-type" evidence="8">
    <location>
        <begin position="233"/>
        <end position="320"/>
    </location>
</feature>
<evidence type="ECO:0000256" key="5">
    <source>
        <dbReference type="PROSITE-ProRule" id="PRU00277"/>
    </source>
</evidence>
<dbReference type="Proteomes" id="UP000515947">
    <property type="component" value="Chromosome"/>
</dbReference>
<dbReference type="GO" id="GO:0003755">
    <property type="term" value="F:peptidyl-prolyl cis-trans isomerase activity"/>
    <property type="evidence" value="ECO:0007669"/>
    <property type="project" value="UniProtKB-UniRule"/>
</dbReference>
<keyword evidence="3 5" id="KW-0697">Rotamase</keyword>
<reference evidence="9 10" key="1">
    <citation type="submission" date="2020-08" db="EMBL/GenBank/DDBJ databases">
        <title>Genome sequence of Nocardioides mesophilus KACC 16243T.</title>
        <authorList>
            <person name="Hyun D.-W."/>
            <person name="Bae J.-W."/>
        </authorList>
    </citation>
    <scope>NUCLEOTIDE SEQUENCE [LARGE SCALE GENOMIC DNA]</scope>
    <source>
        <strain evidence="9 10">KACC 16243</strain>
    </source>
</reference>
<accession>A0A7G9RAX1</accession>
<dbReference type="AlphaFoldDB" id="A0A7G9RAX1"/>
<dbReference type="PANTHER" id="PTHR43811">
    <property type="entry name" value="FKBP-TYPE PEPTIDYL-PROLYL CIS-TRANS ISOMERASE FKPA"/>
    <property type="match status" value="1"/>
</dbReference>
<dbReference type="InterPro" id="IPR001179">
    <property type="entry name" value="PPIase_FKBP_dom"/>
</dbReference>
<dbReference type="EMBL" id="CP060713">
    <property type="protein sequence ID" value="QNN52746.1"/>
    <property type="molecule type" value="Genomic_DNA"/>
</dbReference>
<feature type="domain" description="PPIase FKBP-type" evidence="8">
    <location>
        <begin position="76"/>
        <end position="172"/>
    </location>
</feature>
<feature type="chain" id="PRO_5038557574" description="Peptidyl-prolyl cis-trans isomerase" evidence="7">
    <location>
        <begin position="23"/>
        <end position="320"/>
    </location>
</feature>
<protein>
    <recommendedName>
        <fullName evidence="6">Peptidyl-prolyl cis-trans isomerase</fullName>
        <ecNumber evidence="6">5.2.1.8</ecNumber>
    </recommendedName>
</protein>
<evidence type="ECO:0000313" key="10">
    <source>
        <dbReference type="Proteomes" id="UP000515947"/>
    </source>
</evidence>
<keyword evidence="7" id="KW-0732">Signal</keyword>
<evidence type="ECO:0000256" key="4">
    <source>
        <dbReference type="ARBA" id="ARBA00023235"/>
    </source>
</evidence>
<dbReference type="InterPro" id="IPR046357">
    <property type="entry name" value="PPIase_dom_sf"/>
</dbReference>
<keyword evidence="10" id="KW-1185">Reference proteome</keyword>
<dbReference type="PANTHER" id="PTHR43811:SF19">
    <property type="entry name" value="39 KDA FK506-BINDING NUCLEAR PROTEIN"/>
    <property type="match status" value="1"/>
</dbReference>
<dbReference type="PROSITE" id="PS51257">
    <property type="entry name" value="PROKAR_LIPOPROTEIN"/>
    <property type="match status" value="1"/>
</dbReference>
<feature type="signal peptide" evidence="7">
    <location>
        <begin position="1"/>
        <end position="22"/>
    </location>
</feature>
<evidence type="ECO:0000256" key="3">
    <source>
        <dbReference type="ARBA" id="ARBA00023110"/>
    </source>
</evidence>
<gene>
    <name evidence="9" type="ORF">H9L09_20295</name>
</gene>
<evidence type="ECO:0000313" key="9">
    <source>
        <dbReference type="EMBL" id="QNN52746.1"/>
    </source>
</evidence>
<dbReference type="RefSeq" id="WP_187578588.1">
    <property type="nucleotide sequence ID" value="NZ_CP060713.1"/>
</dbReference>
<evidence type="ECO:0000256" key="2">
    <source>
        <dbReference type="ARBA" id="ARBA00006577"/>
    </source>
</evidence>
<evidence type="ECO:0000256" key="1">
    <source>
        <dbReference type="ARBA" id="ARBA00000971"/>
    </source>
</evidence>
<evidence type="ECO:0000256" key="7">
    <source>
        <dbReference type="SAM" id="SignalP"/>
    </source>
</evidence>
<dbReference type="PROSITE" id="PS50059">
    <property type="entry name" value="FKBP_PPIASE"/>
    <property type="match status" value="2"/>
</dbReference>
<sequence length="320" mass="32663">MPRRPLAMSVVSVLLLATAACGGGSGSSEKADTASDTKALAGVSVDGEVGTGLEVKLDKPVKTDGVKSEVLTTGDGDPVKANEVALLQLYIGNGTSGQKAVNTYDAGPPVQVTMSEGQLFQVLLDAVVGEPAGSRVAITAPASDVWGAQGAPQLKIGPDDTAVFVADIVSVPPTEVLDGPEGKQLEPPADAPTVIEKDGAVTGFDWSTAPEKAPQKLTVIPLIEGEGPPARAGSMVTFDYFGSVYGSKKPFDESYSREPAAFGVGVGGLIPAWDKSIPGLKRGSRVLIIAPPGEAYGDQPREGIPANSTLVFVVDVLGVS</sequence>
<comment type="catalytic activity">
    <reaction evidence="1 5 6">
        <text>[protein]-peptidylproline (omega=180) = [protein]-peptidylproline (omega=0)</text>
        <dbReference type="Rhea" id="RHEA:16237"/>
        <dbReference type="Rhea" id="RHEA-COMP:10747"/>
        <dbReference type="Rhea" id="RHEA-COMP:10748"/>
        <dbReference type="ChEBI" id="CHEBI:83833"/>
        <dbReference type="ChEBI" id="CHEBI:83834"/>
        <dbReference type="EC" id="5.2.1.8"/>
    </reaction>
</comment>
<evidence type="ECO:0000256" key="6">
    <source>
        <dbReference type="RuleBase" id="RU003915"/>
    </source>
</evidence>
<dbReference type="EC" id="5.2.1.8" evidence="6"/>
<keyword evidence="4 5" id="KW-0413">Isomerase</keyword>
<dbReference type="Gene3D" id="3.10.50.40">
    <property type="match status" value="2"/>
</dbReference>
<dbReference type="KEGG" id="nmes:H9L09_20295"/>
<dbReference type="Pfam" id="PF00254">
    <property type="entry name" value="FKBP_C"/>
    <property type="match status" value="2"/>
</dbReference>
<proteinExistence type="inferred from homology"/>
<comment type="similarity">
    <text evidence="2 6">Belongs to the FKBP-type PPIase family.</text>
</comment>